<evidence type="ECO:0000313" key="1">
    <source>
        <dbReference type="EMBL" id="CQR71698.1"/>
    </source>
</evidence>
<name>A0A0U1KW87_9FIRM</name>
<accession>A0A0U1KW87</accession>
<dbReference type="Proteomes" id="UP000049855">
    <property type="component" value="Unassembled WGS sequence"/>
</dbReference>
<organism evidence="1 2">
    <name type="scientific">Sporomusa ovata</name>
    <dbReference type="NCBI Taxonomy" id="2378"/>
    <lineage>
        <taxon>Bacteria</taxon>
        <taxon>Bacillati</taxon>
        <taxon>Bacillota</taxon>
        <taxon>Negativicutes</taxon>
        <taxon>Selenomonadales</taxon>
        <taxon>Sporomusaceae</taxon>
        <taxon>Sporomusa</taxon>
    </lineage>
</organism>
<dbReference type="RefSeq" id="WP_021168788.1">
    <property type="nucleotide sequence ID" value="NZ_CTRP01000005.1"/>
</dbReference>
<dbReference type="EMBL" id="CTRP01000005">
    <property type="protein sequence ID" value="CQR71698.1"/>
    <property type="molecule type" value="Genomic_DNA"/>
</dbReference>
<gene>
    <name evidence="1" type="ORF">SpAn4DRAFT_3564</name>
</gene>
<keyword evidence="2" id="KW-1185">Reference proteome</keyword>
<proteinExistence type="predicted"/>
<sequence length="240" mass="27763">MDYNQKSHSIKLILILIFLFISNVILPVNANEIVFKKEQSYELSDLISRLMISYNTDYVYFLQTIGEQGFNIYWDRDSENPNKEYFKYHRGGVAGILLNNQGRTRYKQEWADGLLKNIQAEVGLIADIHICGVLYWRPTVIKIGTAAPATLANLVNEKYPATEVLLKDYFAKRGFSVELISKQGSFSWGSNLYKISLPNKAPAWLFIRTSQGNRLGNTLIYLYYSYEDYQKDLPVINNQW</sequence>
<reference evidence="2" key="1">
    <citation type="submission" date="2015-03" db="EMBL/GenBank/DDBJ databases">
        <authorList>
            <person name="Nijsse Bart"/>
        </authorList>
    </citation>
    <scope>NUCLEOTIDE SEQUENCE [LARGE SCALE GENOMIC DNA]</scope>
</reference>
<protein>
    <submittedName>
        <fullName evidence="1">Uncharacterized protein</fullName>
    </submittedName>
</protein>
<evidence type="ECO:0000313" key="2">
    <source>
        <dbReference type="Proteomes" id="UP000049855"/>
    </source>
</evidence>
<dbReference type="AlphaFoldDB" id="A0A0U1KW87"/>